<dbReference type="AlphaFoldDB" id="A0A1G9H4Y5"/>
<dbReference type="InterPro" id="IPR036679">
    <property type="entry name" value="FlgN-like_sf"/>
</dbReference>
<comment type="function">
    <text evidence="1">Required for the efficient initiation of filament assembly.</text>
</comment>
<dbReference type="Proteomes" id="UP000198706">
    <property type="component" value="Unassembled WGS sequence"/>
</dbReference>
<dbReference type="OrthoDB" id="5600584at2"/>
<keyword evidence="4" id="KW-0969">Cilium</keyword>
<keyword evidence="4" id="KW-0966">Cell projection</keyword>
<dbReference type="GO" id="GO:0044780">
    <property type="term" value="P:bacterial-type flagellum assembly"/>
    <property type="evidence" value="ECO:0007669"/>
    <property type="project" value="InterPro"/>
</dbReference>
<dbReference type="RefSeq" id="WP_084337949.1">
    <property type="nucleotide sequence ID" value="NZ_FNFD01000014.1"/>
</dbReference>
<organism evidence="4 5">
    <name type="scientific">Pseudomonas indica</name>
    <dbReference type="NCBI Taxonomy" id="137658"/>
    <lineage>
        <taxon>Bacteria</taxon>
        <taxon>Pseudomonadati</taxon>
        <taxon>Pseudomonadota</taxon>
        <taxon>Gammaproteobacteria</taxon>
        <taxon>Pseudomonadales</taxon>
        <taxon>Pseudomonadaceae</taxon>
        <taxon>Pseudomonas</taxon>
    </lineage>
</organism>
<dbReference type="Pfam" id="PF05130">
    <property type="entry name" value="FlgN"/>
    <property type="match status" value="1"/>
</dbReference>
<dbReference type="InterPro" id="IPR007809">
    <property type="entry name" value="FlgN-like"/>
</dbReference>
<dbReference type="STRING" id="137658.SAMN05216186_11496"/>
<comment type="similarity">
    <text evidence="2">Belongs to the FlgN family.</text>
</comment>
<dbReference type="EMBL" id="FNFD01000014">
    <property type="protein sequence ID" value="SDL07503.1"/>
    <property type="molecule type" value="Genomic_DNA"/>
</dbReference>
<dbReference type="SUPFAM" id="SSF140566">
    <property type="entry name" value="FlgN-like"/>
    <property type="match status" value="1"/>
</dbReference>
<evidence type="ECO:0000256" key="2">
    <source>
        <dbReference type="ARBA" id="ARBA00007703"/>
    </source>
</evidence>
<sequence length="146" mass="16796">MSRAAQLLHVFEQDLQQDCADYLGLRGLMQELYDQLLKRDCGRIDLLNRQIGDMLEQMGARAQRRSKILTAFRLDKGAEGMQKLLDHFPPAQRARLRESWEQLGQLAAQCKRLNERNGKLLAMHHEILDQLLGETDPAQLYAPQPC</sequence>
<gene>
    <name evidence="4" type="ORF">SAMN05216186_11496</name>
</gene>
<keyword evidence="5" id="KW-1185">Reference proteome</keyword>
<accession>A0A1G9H4Y5</accession>
<evidence type="ECO:0000256" key="1">
    <source>
        <dbReference type="ARBA" id="ARBA00002397"/>
    </source>
</evidence>
<evidence type="ECO:0000256" key="3">
    <source>
        <dbReference type="ARBA" id="ARBA00022795"/>
    </source>
</evidence>
<proteinExistence type="inferred from homology"/>
<dbReference type="Gene3D" id="1.20.58.300">
    <property type="entry name" value="FlgN-like"/>
    <property type="match status" value="1"/>
</dbReference>
<keyword evidence="4" id="KW-0282">Flagellum</keyword>
<keyword evidence="3" id="KW-1005">Bacterial flagellum biogenesis</keyword>
<evidence type="ECO:0000313" key="5">
    <source>
        <dbReference type="Proteomes" id="UP000198706"/>
    </source>
</evidence>
<protein>
    <submittedName>
        <fullName evidence="4">Flagella synthesis protein FlgN</fullName>
    </submittedName>
</protein>
<evidence type="ECO:0000313" key="4">
    <source>
        <dbReference type="EMBL" id="SDL07503.1"/>
    </source>
</evidence>
<reference evidence="4 5" key="1">
    <citation type="submission" date="2016-10" db="EMBL/GenBank/DDBJ databases">
        <authorList>
            <person name="de Groot N.N."/>
        </authorList>
    </citation>
    <scope>NUCLEOTIDE SEQUENCE [LARGE SCALE GENOMIC DNA]</scope>
    <source>
        <strain evidence="4 5">JCM 21544</strain>
    </source>
</reference>
<name>A0A1G9H4Y5_9PSED</name>